<accession>A0A183TKF2</accession>
<evidence type="ECO:0000313" key="2">
    <source>
        <dbReference type="Proteomes" id="UP000275846"/>
    </source>
</evidence>
<organism evidence="3">
    <name type="scientific">Schistocephalus solidus</name>
    <name type="common">Tapeworm</name>
    <dbReference type="NCBI Taxonomy" id="70667"/>
    <lineage>
        <taxon>Eukaryota</taxon>
        <taxon>Metazoa</taxon>
        <taxon>Spiralia</taxon>
        <taxon>Lophotrochozoa</taxon>
        <taxon>Platyhelminthes</taxon>
        <taxon>Cestoda</taxon>
        <taxon>Eucestoda</taxon>
        <taxon>Diphyllobothriidea</taxon>
        <taxon>Diphyllobothriidae</taxon>
        <taxon>Schistocephalus</taxon>
    </lineage>
</organism>
<reference evidence="3" key="1">
    <citation type="submission" date="2016-06" db="UniProtKB">
        <authorList>
            <consortium name="WormBaseParasite"/>
        </authorList>
    </citation>
    <scope>IDENTIFICATION</scope>
</reference>
<sequence>MVQSTDLNALGRARIHEDCFDENDAAIMLADKNRLHKAYVDRATDANNAGFYQSRRVVQQRLWDMQPPGWPARPRGSKVMARLLSADGTTLLTKKTQIRKRWAENFRNVLHQPSTISDATIDRLPQVKANANHDPLPSIQETLRAIQQLFSGKAPGSDAIRTAFVSMMALN</sequence>
<protein>
    <submittedName>
        <fullName evidence="1 3">Uncharacterized protein</fullName>
    </submittedName>
</protein>
<dbReference type="EMBL" id="UYSU01041748">
    <property type="protein sequence ID" value="VDM03336.1"/>
    <property type="molecule type" value="Genomic_DNA"/>
</dbReference>
<evidence type="ECO:0000313" key="1">
    <source>
        <dbReference type="EMBL" id="VDM03336.1"/>
    </source>
</evidence>
<proteinExistence type="predicted"/>
<keyword evidence="2" id="KW-1185">Reference proteome</keyword>
<reference evidence="1 2" key="2">
    <citation type="submission" date="2018-11" db="EMBL/GenBank/DDBJ databases">
        <authorList>
            <consortium name="Pathogen Informatics"/>
        </authorList>
    </citation>
    <scope>NUCLEOTIDE SEQUENCE [LARGE SCALE GENOMIC DNA]</scope>
    <source>
        <strain evidence="1 2">NST_G2</strain>
    </source>
</reference>
<gene>
    <name evidence="1" type="ORF">SSLN_LOCUS16950</name>
</gene>
<dbReference type="Proteomes" id="UP000275846">
    <property type="component" value="Unassembled WGS sequence"/>
</dbReference>
<evidence type="ECO:0000313" key="3">
    <source>
        <dbReference type="WBParaSite" id="SSLN_0001759701-mRNA-1"/>
    </source>
</evidence>
<dbReference type="WBParaSite" id="SSLN_0001759701-mRNA-1">
    <property type="protein sequence ID" value="SSLN_0001759701-mRNA-1"/>
    <property type="gene ID" value="SSLN_0001759701"/>
</dbReference>
<name>A0A183TKF2_SCHSO</name>
<dbReference type="AlphaFoldDB" id="A0A183TKF2"/>